<feature type="transmembrane region" description="Helical" evidence="1">
    <location>
        <begin position="534"/>
        <end position="557"/>
    </location>
</feature>
<dbReference type="Gene3D" id="1.20.1640.10">
    <property type="entry name" value="Multidrug efflux transporter AcrB transmembrane domain"/>
    <property type="match status" value="2"/>
</dbReference>
<dbReference type="SUPFAM" id="SSF82693">
    <property type="entry name" value="Multidrug efflux transporter AcrB pore domain, PN1, PN2, PC1 and PC2 subdomains"/>
    <property type="match status" value="1"/>
</dbReference>
<feature type="transmembrane region" description="Helical" evidence="1">
    <location>
        <begin position="563"/>
        <end position="588"/>
    </location>
</feature>
<name>A0A212JLU8_9BACT</name>
<dbReference type="Gene3D" id="3.30.70.1440">
    <property type="entry name" value="Multidrug efflux transporter AcrB pore domain"/>
    <property type="match status" value="1"/>
</dbReference>
<evidence type="ECO:0000256" key="1">
    <source>
        <dbReference type="SAM" id="Phobius"/>
    </source>
</evidence>
<dbReference type="GO" id="GO:0042910">
    <property type="term" value="F:xenobiotic transmembrane transporter activity"/>
    <property type="evidence" value="ECO:0007669"/>
    <property type="project" value="TreeGrafter"/>
</dbReference>
<proteinExistence type="predicted"/>
<dbReference type="InterPro" id="IPR027463">
    <property type="entry name" value="AcrB_DN_DC_subdom"/>
</dbReference>
<organism evidence="2">
    <name type="scientific">uncultured Dysgonomonas sp</name>
    <dbReference type="NCBI Taxonomy" id="206096"/>
    <lineage>
        <taxon>Bacteria</taxon>
        <taxon>Pseudomonadati</taxon>
        <taxon>Bacteroidota</taxon>
        <taxon>Bacteroidia</taxon>
        <taxon>Bacteroidales</taxon>
        <taxon>Dysgonomonadaceae</taxon>
        <taxon>Dysgonomonas</taxon>
        <taxon>environmental samples</taxon>
    </lineage>
</organism>
<keyword evidence="1" id="KW-1133">Transmembrane helix</keyword>
<feature type="transmembrane region" description="Helical" evidence="1">
    <location>
        <begin position="12"/>
        <end position="36"/>
    </location>
</feature>
<gene>
    <name evidence="2" type="ORF">KL86DYS1_20187</name>
</gene>
<protein>
    <recommendedName>
        <fullName evidence="3">Acriflavin resistance protein</fullName>
    </recommendedName>
</protein>
<evidence type="ECO:0000313" key="2">
    <source>
        <dbReference type="EMBL" id="SBW00414.1"/>
    </source>
</evidence>
<evidence type="ECO:0008006" key="3">
    <source>
        <dbReference type="Google" id="ProtNLM"/>
    </source>
</evidence>
<dbReference type="EMBL" id="FLUM01000002">
    <property type="protein sequence ID" value="SBW00414.1"/>
    <property type="molecule type" value="Genomic_DNA"/>
</dbReference>
<sequence>MMGPYMSPMPIGASIAMIFSLLIALTLTPYFGYLFLRHKDKKGEEHESEEKETDLHETKIYKLYAKIITPFLENRKRRWTFMIGLTVVLLGSFVLFYTKSVPVKMLPFDNKNEFQVVIDMPEGTTLERTAAVAKELAVYISRNDKVTNYQTYVGTSAPISFNGLVRHYDMRMGDNVADIQVNLVDKGERSEQSHDIATSVRADLQAIGKKYNANVKIVEVPPGPPVMSTIAAEIYGPDYDQQIAVAKQVKDILTATDNVVDVDWSVEDAQTEYKFEVDKDKAMKLGIPNAQVVQNMRAALSGMPVGILHQPSSVNQVGIVLQLSEKEKSSIEDVLSMKVVNQQGMAIPVSDLVKVTKGEKEKSIHRKDQKRVVYILTEVAGSLESPIYPITEVSDKLSQVKLPEGYTLSEEYSKQPKYEDNFSLKWDGEWQITYEVFRDLGLAFLFVLIIIYVLIVAWFQNFITPLVQLAAIPLSLIGIIFGHWIMGAYFSAPSMIGFIALAGIMVRNSVLLIDFIDIRLKDGIPLKQAVIEAGAVRTTPIILTAGGVVLGAIVILFDPIFQGLAISLMGGTITSTVLTLIVVPLLYFKMLKKKVK</sequence>
<feature type="transmembrane region" description="Helical" evidence="1">
    <location>
        <begin position="466"/>
        <end position="486"/>
    </location>
</feature>
<dbReference type="AlphaFoldDB" id="A0A212JLU8"/>
<dbReference type="RefSeq" id="WP_296941341.1">
    <property type="nucleotide sequence ID" value="NZ_LT599032.1"/>
</dbReference>
<feature type="transmembrane region" description="Helical" evidence="1">
    <location>
        <begin position="492"/>
        <end position="513"/>
    </location>
</feature>
<keyword evidence="1" id="KW-0812">Transmembrane</keyword>
<dbReference type="Gene3D" id="3.30.70.1430">
    <property type="entry name" value="Multidrug efflux transporter AcrB pore domain"/>
    <property type="match status" value="1"/>
</dbReference>
<dbReference type="GO" id="GO:0005886">
    <property type="term" value="C:plasma membrane"/>
    <property type="evidence" value="ECO:0007669"/>
    <property type="project" value="TreeGrafter"/>
</dbReference>
<feature type="transmembrane region" description="Helical" evidence="1">
    <location>
        <begin position="79"/>
        <end position="97"/>
    </location>
</feature>
<dbReference type="InterPro" id="IPR001036">
    <property type="entry name" value="Acrflvin-R"/>
</dbReference>
<dbReference type="Gene3D" id="3.30.2090.10">
    <property type="entry name" value="Multidrug efflux transporter AcrB TolC docking domain, DN and DC subdomains"/>
    <property type="match status" value="1"/>
</dbReference>
<reference evidence="2" key="1">
    <citation type="submission" date="2016-04" db="EMBL/GenBank/DDBJ databases">
        <authorList>
            <person name="Evans L.H."/>
            <person name="Alamgir A."/>
            <person name="Owens N."/>
            <person name="Weber N.D."/>
            <person name="Virtaneva K."/>
            <person name="Barbian K."/>
            <person name="Babar A."/>
            <person name="Rosenke K."/>
        </authorList>
    </citation>
    <scope>NUCLEOTIDE SEQUENCE</scope>
    <source>
        <strain evidence="2">86-1</strain>
    </source>
</reference>
<accession>A0A212JLU8</accession>
<dbReference type="PANTHER" id="PTHR32063:SF16">
    <property type="entry name" value="CATION EFFLUX SYSTEM (ACRB_ACRD_ACRF FAMILY)"/>
    <property type="match status" value="1"/>
</dbReference>
<dbReference type="PANTHER" id="PTHR32063">
    <property type="match status" value="1"/>
</dbReference>
<dbReference type="Pfam" id="PF00873">
    <property type="entry name" value="ACR_tran"/>
    <property type="match status" value="1"/>
</dbReference>
<dbReference type="SUPFAM" id="SSF82714">
    <property type="entry name" value="Multidrug efflux transporter AcrB TolC docking domain, DN and DC subdomains"/>
    <property type="match status" value="1"/>
</dbReference>
<feature type="transmembrane region" description="Helical" evidence="1">
    <location>
        <begin position="440"/>
        <end position="459"/>
    </location>
</feature>
<dbReference type="SUPFAM" id="SSF82866">
    <property type="entry name" value="Multidrug efflux transporter AcrB transmembrane domain"/>
    <property type="match status" value="1"/>
</dbReference>
<keyword evidence="1" id="KW-0472">Membrane</keyword>